<dbReference type="PANTHER" id="PTHR22803">
    <property type="entry name" value="MANNOSE, PHOSPHOLIPASE, LECTIN RECEPTOR RELATED"/>
    <property type="match status" value="1"/>
</dbReference>
<dbReference type="InterPro" id="IPR001304">
    <property type="entry name" value="C-type_lectin-like"/>
</dbReference>
<evidence type="ECO:0000313" key="6">
    <source>
        <dbReference type="Proteomes" id="UP001181693"/>
    </source>
</evidence>
<feature type="domain" description="C-type lectin" evidence="4">
    <location>
        <begin position="74"/>
        <end position="191"/>
    </location>
</feature>
<name>A0AAV3AVN3_PYXAD</name>
<accession>A0AAV3AVN3</accession>
<dbReference type="InterPro" id="IPR033989">
    <property type="entry name" value="CD209-like_CTLD"/>
</dbReference>
<evidence type="ECO:0000256" key="3">
    <source>
        <dbReference type="SAM" id="Phobius"/>
    </source>
</evidence>
<dbReference type="AlphaFoldDB" id="A0AAV3AVN3"/>
<protein>
    <recommendedName>
        <fullName evidence="4">C-type lectin domain-containing protein</fullName>
    </recommendedName>
</protein>
<sequence>MTKWISQPPSAVICLLSSLCTALLFIIIILLVTITRSLSNDQQRILEALGDLADEIWKGNSSTYALCGKNWVLHDSSCYFLFRKVQTWDTAKKNCEDRKSHLVVINSDDEMNFLRQFSLSLSLWIGLTDKDGSWQWVDKTPYEKTPKFWNIGQPDDWYGHGRGGGEDCGQLVDGDGWNDNYCSHRFAYICEKTLSS</sequence>
<keyword evidence="1" id="KW-0430">Lectin</keyword>
<dbReference type="CDD" id="cd03590">
    <property type="entry name" value="CLECT_DC-SIGN_like"/>
    <property type="match status" value="1"/>
</dbReference>
<evidence type="ECO:0000259" key="4">
    <source>
        <dbReference type="PROSITE" id="PS50041"/>
    </source>
</evidence>
<dbReference type="SUPFAM" id="SSF56436">
    <property type="entry name" value="C-type lectin-like"/>
    <property type="match status" value="1"/>
</dbReference>
<dbReference type="InterPro" id="IPR016187">
    <property type="entry name" value="CTDL_fold"/>
</dbReference>
<evidence type="ECO:0000256" key="2">
    <source>
        <dbReference type="ARBA" id="ARBA00023157"/>
    </source>
</evidence>
<dbReference type="SMART" id="SM00034">
    <property type="entry name" value="CLECT"/>
    <property type="match status" value="1"/>
</dbReference>
<gene>
    <name evidence="5" type="ORF">GDO54_005684</name>
</gene>
<evidence type="ECO:0000256" key="1">
    <source>
        <dbReference type="ARBA" id="ARBA00022734"/>
    </source>
</evidence>
<keyword evidence="6" id="KW-1185">Reference proteome</keyword>
<dbReference type="InterPro" id="IPR016186">
    <property type="entry name" value="C-type_lectin-like/link_sf"/>
</dbReference>
<dbReference type="Pfam" id="PF00059">
    <property type="entry name" value="Lectin_C"/>
    <property type="match status" value="1"/>
</dbReference>
<dbReference type="PROSITE" id="PS50041">
    <property type="entry name" value="C_TYPE_LECTIN_2"/>
    <property type="match status" value="1"/>
</dbReference>
<keyword evidence="3" id="KW-0472">Membrane</keyword>
<dbReference type="InterPro" id="IPR018378">
    <property type="entry name" value="C-type_lectin_CS"/>
</dbReference>
<dbReference type="EMBL" id="DYDO01000002">
    <property type="protein sequence ID" value="DBA29613.1"/>
    <property type="molecule type" value="Genomic_DNA"/>
</dbReference>
<comment type="caution">
    <text evidence="5">The sequence shown here is derived from an EMBL/GenBank/DDBJ whole genome shotgun (WGS) entry which is preliminary data.</text>
</comment>
<dbReference type="PROSITE" id="PS00615">
    <property type="entry name" value="C_TYPE_LECTIN_1"/>
    <property type="match status" value="1"/>
</dbReference>
<dbReference type="Gene3D" id="3.10.100.10">
    <property type="entry name" value="Mannose-Binding Protein A, subunit A"/>
    <property type="match status" value="1"/>
</dbReference>
<dbReference type="InterPro" id="IPR050111">
    <property type="entry name" value="C-type_lectin/snaclec_domain"/>
</dbReference>
<feature type="transmembrane region" description="Helical" evidence="3">
    <location>
        <begin position="12"/>
        <end position="34"/>
    </location>
</feature>
<evidence type="ECO:0000313" key="5">
    <source>
        <dbReference type="EMBL" id="DBA29613.1"/>
    </source>
</evidence>
<dbReference type="GO" id="GO:0030246">
    <property type="term" value="F:carbohydrate binding"/>
    <property type="evidence" value="ECO:0007669"/>
    <property type="project" value="UniProtKB-KW"/>
</dbReference>
<proteinExistence type="predicted"/>
<reference evidence="5" key="1">
    <citation type="thesis" date="2020" institute="ProQuest LLC" country="789 East Eisenhower Parkway, Ann Arbor, MI, USA">
        <title>Comparative Genomics and Chromosome Evolution.</title>
        <authorList>
            <person name="Mudd A.B."/>
        </authorList>
    </citation>
    <scope>NUCLEOTIDE SEQUENCE</scope>
    <source>
        <strain evidence="5">1538</strain>
        <tissue evidence="5">Blood</tissue>
    </source>
</reference>
<organism evidence="5 6">
    <name type="scientific">Pyxicephalus adspersus</name>
    <name type="common">African bullfrog</name>
    <dbReference type="NCBI Taxonomy" id="30357"/>
    <lineage>
        <taxon>Eukaryota</taxon>
        <taxon>Metazoa</taxon>
        <taxon>Chordata</taxon>
        <taxon>Craniata</taxon>
        <taxon>Vertebrata</taxon>
        <taxon>Euteleostomi</taxon>
        <taxon>Amphibia</taxon>
        <taxon>Batrachia</taxon>
        <taxon>Anura</taxon>
        <taxon>Neobatrachia</taxon>
        <taxon>Ranoidea</taxon>
        <taxon>Pyxicephalidae</taxon>
        <taxon>Pyxicephalinae</taxon>
        <taxon>Pyxicephalus</taxon>
    </lineage>
</organism>
<keyword evidence="3" id="KW-0812">Transmembrane</keyword>
<keyword evidence="2" id="KW-1015">Disulfide bond</keyword>
<dbReference type="Proteomes" id="UP001181693">
    <property type="component" value="Unassembled WGS sequence"/>
</dbReference>
<keyword evidence="3" id="KW-1133">Transmembrane helix</keyword>